<feature type="domain" description="LTD" evidence="2">
    <location>
        <begin position="59"/>
        <end position="250"/>
    </location>
</feature>
<dbReference type="Pfam" id="PF08757">
    <property type="entry name" value="CotH"/>
    <property type="match status" value="1"/>
</dbReference>
<dbReference type="PROSITE" id="PS51841">
    <property type="entry name" value="LTD"/>
    <property type="match status" value="1"/>
</dbReference>
<evidence type="ECO:0000313" key="3">
    <source>
        <dbReference type="EMBL" id="QDZ26087.1"/>
    </source>
</evidence>
<evidence type="ECO:0000259" key="2">
    <source>
        <dbReference type="PROSITE" id="PS51841"/>
    </source>
</evidence>
<dbReference type="OrthoDB" id="540213at2759"/>
<keyword evidence="4" id="KW-1185">Reference proteome</keyword>
<keyword evidence="3" id="KW-0167">Capsid protein</keyword>
<dbReference type="EMBL" id="CP031053">
    <property type="protein sequence ID" value="QDZ26087.1"/>
    <property type="molecule type" value="Genomic_DNA"/>
</dbReference>
<dbReference type="Proteomes" id="UP000316726">
    <property type="component" value="Chromosome 20"/>
</dbReference>
<evidence type="ECO:0000256" key="1">
    <source>
        <dbReference type="SAM" id="SignalP"/>
    </source>
</evidence>
<accession>A0A5B8MZJ5</accession>
<dbReference type="AlphaFoldDB" id="A0A5B8MZJ5"/>
<proteinExistence type="predicted"/>
<reference evidence="3 4" key="1">
    <citation type="submission" date="2018-07" db="EMBL/GenBank/DDBJ databases">
        <title>The complete nuclear genome of the prasinophyte Chloropicon primus (CCMP1205).</title>
        <authorList>
            <person name="Pombert J.-F."/>
            <person name="Otis C."/>
            <person name="Turmel M."/>
            <person name="Lemieux C."/>
        </authorList>
    </citation>
    <scope>NUCLEOTIDE SEQUENCE [LARGE SCALE GENOMIC DNA]</scope>
    <source>
        <strain evidence="3 4">CCMP1205</strain>
    </source>
</reference>
<keyword evidence="1" id="KW-0732">Signal</keyword>
<dbReference type="InterPro" id="IPR001322">
    <property type="entry name" value="Lamin_tail_dom"/>
</dbReference>
<feature type="signal peptide" evidence="1">
    <location>
        <begin position="1"/>
        <end position="30"/>
    </location>
</feature>
<organism evidence="3 4">
    <name type="scientific">Chloropicon primus</name>
    <dbReference type="NCBI Taxonomy" id="1764295"/>
    <lineage>
        <taxon>Eukaryota</taxon>
        <taxon>Viridiplantae</taxon>
        <taxon>Chlorophyta</taxon>
        <taxon>Chloropicophyceae</taxon>
        <taxon>Chloropicales</taxon>
        <taxon>Chloropicaceae</taxon>
        <taxon>Chloropicon</taxon>
    </lineage>
</organism>
<keyword evidence="3" id="KW-0946">Virion</keyword>
<dbReference type="InterPro" id="IPR014867">
    <property type="entry name" value="Spore_coat_CotH_CotH2/3/7"/>
</dbReference>
<feature type="chain" id="PRO_5022685328" evidence="1">
    <location>
        <begin position="31"/>
        <end position="799"/>
    </location>
</feature>
<dbReference type="STRING" id="1764295.A0A5B8MZJ5"/>
<sequence length="799" mass="89035">MATPRGLRVVAVPGLCFLVLLLLLGALVSAEDAAVDAISVNLLAFLTNVTKPESTSSAPPSPEDPRQFGGVEINEVQHSDRAGGPDWVELVNRGDGAVDLSGLVVELRDDSDAGAVWRVLIGEGEEGCESLGVLKPKQYLVVAGETKKPELFLSLRNRVYRLNDDSARGPEASQGACRDVRPKGSSAISCSKQKEWNKCQESWMVEGGYCSKTCGRCTPTLRHYVKEAGTNADRELSGCKLLHNLHRAGQMRLRVKGAPEGGATAAAGLDKVGWETPHEDELGFTLGRPLDGAKLEVSSRASGGVQMLSYLREGTPGGANEGRLTRGPLGPHWHEEGGNPFLSDAPGTREFSFKSNLPLAIVKTARGIPNDPKMPSHLWLSGCSEFGDSSDDHVVSSAVKNRDNLICSLRDEAAYSGKAGIELRGRSSQRYPKKQYSFEFWDQNHNGIELAPLGLPPEEDWVLGAPYVDRSLMRDALAFDMFRGLGRWAPAMQFIELFVMEGDGKSHVDYGDHYKGIYLLKEKIKRGSNRVAVSKMDPLNRTDVSGGYLLVLSSNSHDSMLNTGEPQKQKVLDEGPARVSYVYPKIPTGPQHRFISNYLSDFQQALWGPGFAGPEGYSKYIDVDSWIDYFLHTEVSKNLDGYISSVYLHKDKDSKLVAGPAWDYNLAFGQATYWNGYYVEPWDFTYIGPNQKSYSQMVHWYYRLLQDPAFVRRLSQRYEDLRRTVWKDSDVVASIRSYRALLSNSQGRNFGVWPISQVSTNHKYIPIKYWGPTWDQNVRGLQDWVLRRLHWMDEWVPRL</sequence>
<name>A0A5B8MZJ5_9CHLO</name>
<protein>
    <submittedName>
        <fullName evidence="3">Spore coat protein CotH</fullName>
    </submittedName>
</protein>
<evidence type="ECO:0000313" key="4">
    <source>
        <dbReference type="Proteomes" id="UP000316726"/>
    </source>
</evidence>
<gene>
    <name evidence="3" type="ORF">A3770_20p86050</name>
</gene>